<dbReference type="Pfam" id="PF14478">
    <property type="entry name" value="DUF4430"/>
    <property type="match status" value="1"/>
</dbReference>
<feature type="transmembrane region" description="Helical" evidence="1">
    <location>
        <begin position="12"/>
        <end position="35"/>
    </location>
</feature>
<keyword evidence="1" id="KW-0812">Transmembrane</keyword>
<name>A0A955RHF1_9BACT</name>
<accession>A0A955RHF1</accession>
<keyword evidence="1" id="KW-1133">Transmembrane helix</keyword>
<dbReference type="PROSITE" id="PS51257">
    <property type="entry name" value="PROKAR_LIPOPROTEIN"/>
    <property type="match status" value="1"/>
</dbReference>
<evidence type="ECO:0000259" key="2">
    <source>
        <dbReference type="Pfam" id="PF14478"/>
    </source>
</evidence>
<evidence type="ECO:0000313" key="3">
    <source>
        <dbReference type="EMBL" id="MCA9381941.1"/>
    </source>
</evidence>
<feature type="domain" description="Transcobalamin-like C-terminal" evidence="2">
    <location>
        <begin position="71"/>
        <end position="138"/>
    </location>
</feature>
<dbReference type="InterPro" id="IPR027954">
    <property type="entry name" value="Transcobalamin-like_C"/>
</dbReference>
<dbReference type="AlphaFoldDB" id="A0A955RHF1"/>
<dbReference type="EMBL" id="JAGQLG010000028">
    <property type="protein sequence ID" value="MCA9381941.1"/>
    <property type="molecule type" value="Genomic_DNA"/>
</dbReference>
<evidence type="ECO:0000256" key="1">
    <source>
        <dbReference type="SAM" id="Phobius"/>
    </source>
</evidence>
<comment type="caution">
    <text evidence="3">The sequence shown here is derived from an EMBL/GenBank/DDBJ whole genome shotgun (WGS) entry which is preliminary data.</text>
</comment>
<reference evidence="3" key="1">
    <citation type="submission" date="2020-04" db="EMBL/GenBank/DDBJ databases">
        <authorList>
            <person name="Zhang T."/>
        </authorList>
    </citation>
    <scope>NUCLEOTIDE SEQUENCE</scope>
    <source>
        <strain evidence="3">HKST-UBA10</strain>
    </source>
</reference>
<sequence>MAKSKFIGSKKFYVIGAVLIMLAFGCALVAELAFVKQSNNDNRSIDEVTASEPKQNVITEKRLDIYATEDGQNALELLKSSAVVEYDEFQFGAFVTTINNLKADSEHYWAFYVNGEYAEKGIDSTTLNKGDEISLVYEALDQ</sequence>
<gene>
    <name evidence="3" type="ORF">KC660_00865</name>
</gene>
<keyword evidence="1" id="KW-0472">Membrane</keyword>
<reference evidence="3" key="2">
    <citation type="journal article" date="2021" name="Microbiome">
        <title>Successional dynamics and alternative stable states in a saline activated sludge microbial community over 9 years.</title>
        <authorList>
            <person name="Wang Y."/>
            <person name="Ye J."/>
            <person name="Ju F."/>
            <person name="Liu L."/>
            <person name="Boyd J.A."/>
            <person name="Deng Y."/>
            <person name="Parks D.H."/>
            <person name="Jiang X."/>
            <person name="Yin X."/>
            <person name="Woodcroft B.J."/>
            <person name="Tyson G.W."/>
            <person name="Hugenholtz P."/>
            <person name="Polz M.F."/>
            <person name="Zhang T."/>
        </authorList>
    </citation>
    <scope>NUCLEOTIDE SEQUENCE</scope>
    <source>
        <strain evidence="3">HKST-UBA10</strain>
    </source>
</reference>
<organism evidence="3 4">
    <name type="scientific">Candidatus Dojkabacteria bacterium</name>
    <dbReference type="NCBI Taxonomy" id="2099670"/>
    <lineage>
        <taxon>Bacteria</taxon>
        <taxon>Candidatus Dojkabacteria</taxon>
    </lineage>
</organism>
<protein>
    <submittedName>
        <fullName evidence="3">DUF4430 domain-containing protein</fullName>
    </submittedName>
</protein>
<dbReference type="Proteomes" id="UP000782843">
    <property type="component" value="Unassembled WGS sequence"/>
</dbReference>
<evidence type="ECO:0000313" key="4">
    <source>
        <dbReference type="Proteomes" id="UP000782843"/>
    </source>
</evidence>
<proteinExistence type="predicted"/>
<dbReference type="Gene3D" id="2.170.130.30">
    <property type="match status" value="1"/>
</dbReference>